<dbReference type="Gene3D" id="3.40.50.620">
    <property type="entry name" value="HUPs"/>
    <property type="match status" value="1"/>
</dbReference>
<feature type="domain" description="Cysteinyl-tRNA synthetase class Ia DALR" evidence="15">
    <location>
        <begin position="359"/>
        <end position="422"/>
    </location>
</feature>
<feature type="binding site" evidence="13">
    <location>
        <position position="273"/>
    </location>
    <ligand>
        <name>ATP</name>
        <dbReference type="ChEBI" id="CHEBI:30616"/>
    </ligand>
</feature>
<dbReference type="EMBL" id="AOHC02000039">
    <property type="protein sequence ID" value="EMY77072.1"/>
    <property type="molecule type" value="Genomic_DNA"/>
</dbReference>
<sequence length="472" mass="54217">MIEVQFYNSLSGKKEKFSPSDPHRVTVYSCGPTVYNFAHIGNLRAFLFVDVLRRSLKLLGYGVDMTMNITDIDDKIIRDSISSQKSVKDFTAPWTEAFFEDLKTVSAEILEHYPKATESIPEMVEIIQKLQNKGLVYEKDESLYFSIQKFNGYGKLSKIDTTGMKTGTRYDTDEYEKEDVRDFVLWKSPKLEGETCWNTLVGTGRPGWHLECSAMIRKVYGSGVDIHTGGVDLLFPHHENEIAQSEGAFPEESFVKTWLHSEHLLVDGQKMSKSKGNFYTLRDLVQQGLDPKAIRFLLISAHYRSKLNFSVDRIAEASTNIRKIQNCLDRLLDLESDVKISDPFEFKFTSESVLQWKKEFEESLADDLNVSKALAVVFESVKTINSILDGKKNEMLAKEYIQILAYYDRIFGVLDFESKKDLIDSEIDSLMEERQTARKNKDFARSDAIRDQLLAQGILIEDTKDGIRWRRK</sequence>
<organism evidence="16 17">
    <name type="scientific">Leptospira weilii serovar Ranarum str. ICFT</name>
    <dbReference type="NCBI Taxonomy" id="1218598"/>
    <lineage>
        <taxon>Bacteria</taxon>
        <taxon>Pseudomonadati</taxon>
        <taxon>Spirochaetota</taxon>
        <taxon>Spirochaetia</taxon>
        <taxon>Leptospirales</taxon>
        <taxon>Leptospiraceae</taxon>
        <taxon>Leptospira</taxon>
    </lineage>
</organism>
<evidence type="ECO:0000256" key="3">
    <source>
        <dbReference type="ARBA" id="ARBA00011245"/>
    </source>
</evidence>
<dbReference type="EC" id="6.1.1.16" evidence="13"/>
<evidence type="ECO:0000259" key="15">
    <source>
        <dbReference type="SMART" id="SM00840"/>
    </source>
</evidence>
<dbReference type="GO" id="GO:0008270">
    <property type="term" value="F:zinc ion binding"/>
    <property type="evidence" value="ECO:0007669"/>
    <property type="project" value="UniProtKB-UniRule"/>
</dbReference>
<dbReference type="GO" id="GO:0005829">
    <property type="term" value="C:cytosol"/>
    <property type="evidence" value="ECO:0007669"/>
    <property type="project" value="TreeGrafter"/>
</dbReference>
<dbReference type="RefSeq" id="WP_003005511.1">
    <property type="nucleotide sequence ID" value="NZ_AOHC02000039.1"/>
</dbReference>
<keyword evidence="11 13" id="KW-0030">Aminoacyl-tRNA synthetase</keyword>
<dbReference type="InterPro" id="IPR024909">
    <property type="entry name" value="Cys-tRNA/MSH_ligase"/>
</dbReference>
<name>N1WIA9_9LEPT</name>
<feature type="binding site" evidence="13">
    <location>
        <position position="241"/>
    </location>
    <ligand>
        <name>Zn(2+)</name>
        <dbReference type="ChEBI" id="CHEBI:29105"/>
    </ligand>
</feature>
<keyword evidence="17" id="KW-1185">Reference proteome</keyword>
<keyword evidence="9 13" id="KW-0067">ATP-binding</keyword>
<dbReference type="NCBIfam" id="TIGR00435">
    <property type="entry name" value="cysS"/>
    <property type="match status" value="1"/>
</dbReference>
<gene>
    <name evidence="13 16" type="primary">cysS</name>
    <name evidence="16" type="ORF">LEP1GSC060_1892</name>
</gene>
<comment type="catalytic activity">
    <reaction evidence="12 13">
        <text>tRNA(Cys) + L-cysteine + ATP = L-cysteinyl-tRNA(Cys) + AMP + diphosphate</text>
        <dbReference type="Rhea" id="RHEA:17773"/>
        <dbReference type="Rhea" id="RHEA-COMP:9661"/>
        <dbReference type="Rhea" id="RHEA-COMP:9679"/>
        <dbReference type="ChEBI" id="CHEBI:30616"/>
        <dbReference type="ChEBI" id="CHEBI:33019"/>
        <dbReference type="ChEBI" id="CHEBI:35235"/>
        <dbReference type="ChEBI" id="CHEBI:78442"/>
        <dbReference type="ChEBI" id="CHEBI:78517"/>
        <dbReference type="ChEBI" id="CHEBI:456215"/>
        <dbReference type="EC" id="6.1.1.16"/>
    </reaction>
</comment>
<dbReference type="PANTHER" id="PTHR10890:SF3">
    <property type="entry name" value="CYSTEINE--TRNA LIGASE, CYTOPLASMIC"/>
    <property type="match status" value="1"/>
</dbReference>
<comment type="similarity">
    <text evidence="2 13">Belongs to the class-I aminoacyl-tRNA synthetase family.</text>
</comment>
<dbReference type="Proteomes" id="UP000012313">
    <property type="component" value="Unassembled WGS sequence"/>
</dbReference>
<dbReference type="AlphaFoldDB" id="N1WIA9"/>
<dbReference type="SUPFAM" id="SSF47323">
    <property type="entry name" value="Anticodon-binding domain of a subclass of class I aminoacyl-tRNA synthetases"/>
    <property type="match status" value="1"/>
</dbReference>
<comment type="subunit">
    <text evidence="3 13">Monomer.</text>
</comment>
<evidence type="ECO:0000256" key="4">
    <source>
        <dbReference type="ARBA" id="ARBA00022490"/>
    </source>
</evidence>
<keyword evidence="4 13" id="KW-0963">Cytoplasm</keyword>
<feature type="binding site" evidence="13">
    <location>
        <position position="237"/>
    </location>
    <ligand>
        <name>Zn(2+)</name>
        <dbReference type="ChEBI" id="CHEBI:29105"/>
    </ligand>
</feature>
<evidence type="ECO:0000313" key="17">
    <source>
        <dbReference type="Proteomes" id="UP000012313"/>
    </source>
</evidence>
<comment type="caution">
    <text evidence="16">The sequence shown here is derived from an EMBL/GenBank/DDBJ whole genome shotgun (WGS) entry which is preliminary data.</text>
</comment>
<keyword evidence="10 13" id="KW-0648">Protein biosynthesis</keyword>
<evidence type="ECO:0000256" key="10">
    <source>
        <dbReference type="ARBA" id="ARBA00022917"/>
    </source>
</evidence>
<dbReference type="Pfam" id="PF09190">
    <property type="entry name" value="DALR_2"/>
    <property type="match status" value="1"/>
</dbReference>
<dbReference type="InterPro" id="IPR014729">
    <property type="entry name" value="Rossmann-like_a/b/a_fold"/>
</dbReference>
<dbReference type="Pfam" id="PF01406">
    <property type="entry name" value="tRNA-synt_1e"/>
    <property type="match status" value="1"/>
</dbReference>
<accession>N1WIA9</accession>
<evidence type="ECO:0000256" key="6">
    <source>
        <dbReference type="ARBA" id="ARBA00022723"/>
    </source>
</evidence>
<evidence type="ECO:0000256" key="13">
    <source>
        <dbReference type="HAMAP-Rule" id="MF_00041"/>
    </source>
</evidence>
<keyword evidence="6 13" id="KW-0479">Metal-binding</keyword>
<dbReference type="FunFam" id="3.40.50.620:FF:000130">
    <property type="entry name" value="Cysteine--tRNA ligase"/>
    <property type="match status" value="1"/>
</dbReference>
<dbReference type="STRING" id="1218598.LEP1GSC060_1892"/>
<feature type="binding site" evidence="13">
    <location>
        <position position="30"/>
    </location>
    <ligand>
        <name>Zn(2+)</name>
        <dbReference type="ChEBI" id="CHEBI:29105"/>
    </ligand>
</feature>
<dbReference type="Pfam" id="PF23493">
    <property type="entry name" value="CysS_C"/>
    <property type="match status" value="1"/>
</dbReference>
<feature type="coiled-coil region" evidence="14">
    <location>
        <begin position="420"/>
        <end position="447"/>
    </location>
</feature>
<dbReference type="PRINTS" id="PR00983">
    <property type="entry name" value="TRNASYNTHCYS"/>
</dbReference>
<dbReference type="InterPro" id="IPR056411">
    <property type="entry name" value="CysS_C"/>
</dbReference>
<dbReference type="Gene3D" id="1.20.120.1910">
    <property type="entry name" value="Cysteine-tRNA ligase, C-terminal anti-codon recognition domain"/>
    <property type="match status" value="1"/>
</dbReference>
<evidence type="ECO:0000256" key="7">
    <source>
        <dbReference type="ARBA" id="ARBA00022741"/>
    </source>
</evidence>
<dbReference type="HAMAP" id="MF_00041">
    <property type="entry name" value="Cys_tRNA_synth"/>
    <property type="match status" value="1"/>
</dbReference>
<proteinExistence type="inferred from homology"/>
<dbReference type="PANTHER" id="PTHR10890">
    <property type="entry name" value="CYSTEINYL-TRNA SYNTHETASE"/>
    <property type="match status" value="1"/>
</dbReference>
<evidence type="ECO:0000256" key="14">
    <source>
        <dbReference type="SAM" id="Coils"/>
    </source>
</evidence>
<evidence type="ECO:0000256" key="2">
    <source>
        <dbReference type="ARBA" id="ARBA00005594"/>
    </source>
</evidence>
<dbReference type="GO" id="GO:0005524">
    <property type="term" value="F:ATP binding"/>
    <property type="evidence" value="ECO:0007669"/>
    <property type="project" value="UniProtKB-UniRule"/>
</dbReference>
<dbReference type="GO" id="GO:0004817">
    <property type="term" value="F:cysteine-tRNA ligase activity"/>
    <property type="evidence" value="ECO:0007669"/>
    <property type="project" value="UniProtKB-UniRule"/>
</dbReference>
<dbReference type="OrthoDB" id="9815130at2"/>
<dbReference type="CDD" id="cd00672">
    <property type="entry name" value="CysRS_core"/>
    <property type="match status" value="1"/>
</dbReference>
<evidence type="ECO:0000256" key="1">
    <source>
        <dbReference type="ARBA" id="ARBA00004496"/>
    </source>
</evidence>
<evidence type="ECO:0000256" key="5">
    <source>
        <dbReference type="ARBA" id="ARBA00022598"/>
    </source>
</evidence>
<comment type="cofactor">
    <cofactor evidence="13">
        <name>Zn(2+)</name>
        <dbReference type="ChEBI" id="CHEBI:29105"/>
    </cofactor>
    <text evidence="13">Binds 1 zinc ion per subunit.</text>
</comment>
<keyword evidence="5 13" id="KW-0436">Ligase</keyword>
<dbReference type="InterPro" id="IPR015803">
    <property type="entry name" value="Cys-tRNA-ligase"/>
</dbReference>
<evidence type="ECO:0000256" key="8">
    <source>
        <dbReference type="ARBA" id="ARBA00022833"/>
    </source>
</evidence>
<evidence type="ECO:0000256" key="9">
    <source>
        <dbReference type="ARBA" id="ARBA00022840"/>
    </source>
</evidence>
<dbReference type="InterPro" id="IPR009080">
    <property type="entry name" value="tRNAsynth_Ia_anticodon-bd"/>
</dbReference>
<keyword evidence="8 13" id="KW-0862">Zinc</keyword>
<feature type="short sequence motif" description="'KMSKS' region" evidence="13">
    <location>
        <begin position="270"/>
        <end position="274"/>
    </location>
</feature>
<keyword evidence="7 13" id="KW-0547">Nucleotide-binding</keyword>
<evidence type="ECO:0000256" key="12">
    <source>
        <dbReference type="ARBA" id="ARBA00047398"/>
    </source>
</evidence>
<evidence type="ECO:0000256" key="11">
    <source>
        <dbReference type="ARBA" id="ARBA00023146"/>
    </source>
</evidence>
<keyword evidence="14" id="KW-0175">Coiled coil</keyword>
<dbReference type="InterPro" id="IPR015273">
    <property type="entry name" value="Cys-tRNA-synt_Ia_DALR"/>
</dbReference>
<dbReference type="SUPFAM" id="SSF52374">
    <property type="entry name" value="Nucleotidylyl transferase"/>
    <property type="match status" value="1"/>
</dbReference>
<comment type="subcellular location">
    <subcellularLocation>
        <location evidence="1 13">Cytoplasm</location>
    </subcellularLocation>
</comment>
<dbReference type="SMART" id="SM00840">
    <property type="entry name" value="DALR_2"/>
    <property type="match status" value="1"/>
</dbReference>
<reference evidence="16" key="1">
    <citation type="submission" date="2013-03" db="EMBL/GenBank/DDBJ databases">
        <authorList>
            <person name="Harkins D.M."/>
            <person name="Durkin A.S."/>
            <person name="Brinkac L.M."/>
            <person name="Haft D.H."/>
            <person name="Selengut J.D."/>
            <person name="Sanka R."/>
            <person name="DePew J."/>
            <person name="Purushe J."/>
            <person name="Hartskeerl R.A."/>
            <person name="Ahmed A."/>
            <person name="van der Linden H."/>
            <person name="Goris M.G.A."/>
            <person name="Vinetz J.M."/>
            <person name="Sutton G.G."/>
            <person name="Nierman W.C."/>
            <person name="Fouts D.E."/>
        </authorList>
    </citation>
    <scope>NUCLEOTIDE SEQUENCE [LARGE SCALE GENOMIC DNA]</scope>
    <source>
        <strain evidence="16">ICFT</strain>
    </source>
</reference>
<protein>
    <recommendedName>
        <fullName evidence="13">Cysteine--tRNA ligase</fullName>
        <ecNumber evidence="13">6.1.1.16</ecNumber>
    </recommendedName>
    <alternativeName>
        <fullName evidence="13">Cysteinyl-tRNA synthetase</fullName>
        <shortName evidence="13">CysRS</shortName>
    </alternativeName>
</protein>
<evidence type="ECO:0000313" key="16">
    <source>
        <dbReference type="EMBL" id="EMY77072.1"/>
    </source>
</evidence>
<dbReference type="InterPro" id="IPR032678">
    <property type="entry name" value="tRNA-synt_1_cat_dom"/>
</dbReference>
<dbReference type="GO" id="GO:0006423">
    <property type="term" value="P:cysteinyl-tRNA aminoacylation"/>
    <property type="evidence" value="ECO:0007669"/>
    <property type="project" value="UniProtKB-UniRule"/>
</dbReference>
<feature type="binding site" evidence="13">
    <location>
        <position position="212"/>
    </location>
    <ligand>
        <name>Zn(2+)</name>
        <dbReference type="ChEBI" id="CHEBI:29105"/>
    </ligand>
</feature>
<feature type="short sequence motif" description="'HIGH' region" evidence="13">
    <location>
        <begin position="32"/>
        <end position="42"/>
    </location>
</feature>